<name>A0ACB6ZE84_THEGA</name>
<dbReference type="EMBL" id="MU118027">
    <property type="protein sequence ID" value="KAF9647726.1"/>
    <property type="molecule type" value="Genomic_DNA"/>
</dbReference>
<comment type="caution">
    <text evidence="1">The sequence shown here is derived from an EMBL/GenBank/DDBJ whole genome shotgun (WGS) entry which is preliminary data.</text>
</comment>
<sequence length="306" mass="34314">MSSVSSSAFLLWSILAVVFLGFLTQHLWSYDRFNCLKWNSGRQPGAFKRVMTYSYLASVPLLVVFSTSMTMIKVREVIPRPIQLYSDSSRALLLPLYFLLAGSWALELVTHLEGKHPLFTQLTFWLFMLNQGPGKSQWFSSYEYKVWFLGIFISVLGLPLTALVAKNNIVICDAWIIVVGSSGSLATTVAFIHVLIKFPGFLRHIKSEGAEAAIVVQLNTFYRLNIARFIFRILFCLPLLTLGVDAVAPGSGQVHQSPVLGWTRLLTPDSDFLFMLGGIGCFFSSAITLLIFFPRNITTEMGYQIK</sequence>
<proteinExistence type="predicted"/>
<reference evidence="1" key="2">
    <citation type="journal article" date="2020" name="Nat. Commun.">
        <title>Large-scale genome sequencing of mycorrhizal fungi provides insights into the early evolution of symbiotic traits.</title>
        <authorList>
            <person name="Miyauchi S."/>
            <person name="Kiss E."/>
            <person name="Kuo A."/>
            <person name="Drula E."/>
            <person name="Kohler A."/>
            <person name="Sanchez-Garcia M."/>
            <person name="Morin E."/>
            <person name="Andreopoulos B."/>
            <person name="Barry K.W."/>
            <person name="Bonito G."/>
            <person name="Buee M."/>
            <person name="Carver A."/>
            <person name="Chen C."/>
            <person name="Cichocki N."/>
            <person name="Clum A."/>
            <person name="Culley D."/>
            <person name="Crous P.W."/>
            <person name="Fauchery L."/>
            <person name="Girlanda M."/>
            <person name="Hayes R.D."/>
            <person name="Keri Z."/>
            <person name="LaButti K."/>
            <person name="Lipzen A."/>
            <person name="Lombard V."/>
            <person name="Magnuson J."/>
            <person name="Maillard F."/>
            <person name="Murat C."/>
            <person name="Nolan M."/>
            <person name="Ohm R.A."/>
            <person name="Pangilinan J."/>
            <person name="Pereira M.F."/>
            <person name="Perotto S."/>
            <person name="Peter M."/>
            <person name="Pfister S."/>
            <person name="Riley R."/>
            <person name="Sitrit Y."/>
            <person name="Stielow J.B."/>
            <person name="Szollosi G."/>
            <person name="Zifcakova L."/>
            <person name="Stursova M."/>
            <person name="Spatafora J.W."/>
            <person name="Tedersoo L."/>
            <person name="Vaario L.M."/>
            <person name="Yamada A."/>
            <person name="Yan M."/>
            <person name="Wang P."/>
            <person name="Xu J."/>
            <person name="Bruns T."/>
            <person name="Baldrian P."/>
            <person name="Vilgalys R."/>
            <person name="Dunand C."/>
            <person name="Henrissat B."/>
            <person name="Grigoriev I.V."/>
            <person name="Hibbett D."/>
            <person name="Nagy L.G."/>
            <person name="Martin F.M."/>
        </authorList>
    </citation>
    <scope>NUCLEOTIDE SEQUENCE</scope>
    <source>
        <strain evidence="1">P2</strain>
    </source>
</reference>
<keyword evidence="2" id="KW-1185">Reference proteome</keyword>
<organism evidence="1 2">
    <name type="scientific">Thelephora ganbajun</name>
    <name type="common">Ganba fungus</name>
    <dbReference type="NCBI Taxonomy" id="370292"/>
    <lineage>
        <taxon>Eukaryota</taxon>
        <taxon>Fungi</taxon>
        <taxon>Dikarya</taxon>
        <taxon>Basidiomycota</taxon>
        <taxon>Agaricomycotina</taxon>
        <taxon>Agaricomycetes</taxon>
        <taxon>Thelephorales</taxon>
        <taxon>Thelephoraceae</taxon>
        <taxon>Thelephora</taxon>
    </lineage>
</organism>
<gene>
    <name evidence="1" type="ORF">BDM02DRAFT_3067110</name>
</gene>
<protein>
    <submittedName>
        <fullName evidence="1">Uncharacterized protein</fullName>
    </submittedName>
</protein>
<dbReference type="Proteomes" id="UP000886501">
    <property type="component" value="Unassembled WGS sequence"/>
</dbReference>
<evidence type="ECO:0000313" key="1">
    <source>
        <dbReference type="EMBL" id="KAF9647726.1"/>
    </source>
</evidence>
<feature type="non-terminal residue" evidence="1">
    <location>
        <position position="306"/>
    </location>
</feature>
<reference evidence="1" key="1">
    <citation type="submission" date="2019-10" db="EMBL/GenBank/DDBJ databases">
        <authorList>
            <consortium name="DOE Joint Genome Institute"/>
            <person name="Kuo A."/>
            <person name="Miyauchi S."/>
            <person name="Kiss E."/>
            <person name="Drula E."/>
            <person name="Kohler A."/>
            <person name="Sanchez-Garcia M."/>
            <person name="Andreopoulos B."/>
            <person name="Barry K.W."/>
            <person name="Bonito G."/>
            <person name="Buee M."/>
            <person name="Carver A."/>
            <person name="Chen C."/>
            <person name="Cichocki N."/>
            <person name="Clum A."/>
            <person name="Culley D."/>
            <person name="Crous P.W."/>
            <person name="Fauchery L."/>
            <person name="Girlanda M."/>
            <person name="Hayes R."/>
            <person name="Keri Z."/>
            <person name="Labutti K."/>
            <person name="Lipzen A."/>
            <person name="Lombard V."/>
            <person name="Magnuson J."/>
            <person name="Maillard F."/>
            <person name="Morin E."/>
            <person name="Murat C."/>
            <person name="Nolan M."/>
            <person name="Ohm R."/>
            <person name="Pangilinan J."/>
            <person name="Pereira M."/>
            <person name="Perotto S."/>
            <person name="Peter M."/>
            <person name="Riley R."/>
            <person name="Sitrit Y."/>
            <person name="Stielow B."/>
            <person name="Szollosi G."/>
            <person name="Zifcakova L."/>
            <person name="Stursova M."/>
            <person name="Spatafora J.W."/>
            <person name="Tedersoo L."/>
            <person name="Vaario L.-M."/>
            <person name="Yamada A."/>
            <person name="Yan M."/>
            <person name="Wang P."/>
            <person name="Xu J."/>
            <person name="Bruns T."/>
            <person name="Baldrian P."/>
            <person name="Vilgalys R."/>
            <person name="Henrissat B."/>
            <person name="Grigoriev I.V."/>
            <person name="Hibbett D."/>
            <person name="Nagy L.G."/>
            <person name="Martin F.M."/>
        </authorList>
    </citation>
    <scope>NUCLEOTIDE SEQUENCE</scope>
    <source>
        <strain evidence="1">P2</strain>
    </source>
</reference>
<accession>A0ACB6ZE84</accession>
<evidence type="ECO:0000313" key="2">
    <source>
        <dbReference type="Proteomes" id="UP000886501"/>
    </source>
</evidence>